<evidence type="ECO:0000313" key="3">
    <source>
        <dbReference type="Proteomes" id="UP001500843"/>
    </source>
</evidence>
<name>A0ABP8XHP0_9MICO</name>
<dbReference type="Proteomes" id="UP001500843">
    <property type="component" value="Unassembled WGS sequence"/>
</dbReference>
<comment type="caution">
    <text evidence="2">The sequence shown here is derived from an EMBL/GenBank/DDBJ whole genome shotgun (WGS) entry which is preliminary data.</text>
</comment>
<dbReference type="EMBL" id="BAABHM010000013">
    <property type="protein sequence ID" value="GAA4707799.1"/>
    <property type="molecule type" value="Genomic_DNA"/>
</dbReference>
<keyword evidence="3" id="KW-1185">Reference proteome</keyword>
<sequence>MSAVSSVPSPGQVDVADTSGTSIWDLDLDTTSGGFSSGVVDPLASTAWEAYRALVALTVWTLDQAIALTWAPYVLAPLAGVARATRYAVEAVNPLALMLIVQPSDRRRCDRPVGSDTRRPRRRIRSRR</sequence>
<evidence type="ECO:0000313" key="2">
    <source>
        <dbReference type="EMBL" id="GAA4707799.1"/>
    </source>
</evidence>
<feature type="compositionally biased region" description="Basic residues" evidence="1">
    <location>
        <begin position="119"/>
        <end position="128"/>
    </location>
</feature>
<reference evidence="3" key="1">
    <citation type="journal article" date="2019" name="Int. J. Syst. Evol. Microbiol.">
        <title>The Global Catalogue of Microorganisms (GCM) 10K type strain sequencing project: providing services to taxonomists for standard genome sequencing and annotation.</title>
        <authorList>
            <consortium name="The Broad Institute Genomics Platform"/>
            <consortium name="The Broad Institute Genome Sequencing Center for Infectious Disease"/>
            <person name="Wu L."/>
            <person name="Ma J."/>
        </authorList>
    </citation>
    <scope>NUCLEOTIDE SEQUENCE [LARGE SCALE GENOMIC DNA]</scope>
    <source>
        <strain evidence="3">JCM 17975</strain>
    </source>
</reference>
<feature type="compositionally biased region" description="Basic and acidic residues" evidence="1">
    <location>
        <begin position="106"/>
        <end position="118"/>
    </location>
</feature>
<feature type="region of interest" description="Disordered" evidence="1">
    <location>
        <begin position="106"/>
        <end position="128"/>
    </location>
</feature>
<organism evidence="2 3">
    <name type="scientific">Promicromonospora umidemergens</name>
    <dbReference type="NCBI Taxonomy" id="629679"/>
    <lineage>
        <taxon>Bacteria</taxon>
        <taxon>Bacillati</taxon>
        <taxon>Actinomycetota</taxon>
        <taxon>Actinomycetes</taxon>
        <taxon>Micrococcales</taxon>
        <taxon>Promicromonosporaceae</taxon>
        <taxon>Promicromonospora</taxon>
    </lineage>
</organism>
<evidence type="ECO:0000256" key="1">
    <source>
        <dbReference type="SAM" id="MobiDB-lite"/>
    </source>
</evidence>
<proteinExistence type="predicted"/>
<protein>
    <submittedName>
        <fullName evidence="2">Uncharacterized protein</fullName>
    </submittedName>
</protein>
<accession>A0ABP8XHP0</accession>
<dbReference type="RefSeq" id="WP_253873218.1">
    <property type="nucleotide sequence ID" value="NZ_BAABHM010000013.1"/>
</dbReference>
<gene>
    <name evidence="2" type="ORF">GCM10023198_32880</name>
</gene>